<gene>
    <name evidence="1" type="ORF">ACFFSA_51925</name>
</gene>
<reference evidence="1 2" key="1">
    <citation type="submission" date="2024-09" db="EMBL/GenBank/DDBJ databases">
        <authorList>
            <person name="Sun Q."/>
            <person name="Mori K."/>
        </authorList>
    </citation>
    <scope>NUCLEOTIDE SEQUENCE [LARGE SCALE GENOMIC DNA]</scope>
    <source>
        <strain evidence="1 2">JCM 3143</strain>
    </source>
</reference>
<comment type="caution">
    <text evidence="1">The sequence shown here is derived from an EMBL/GenBank/DDBJ whole genome shotgun (WGS) entry which is preliminary data.</text>
</comment>
<evidence type="ECO:0000313" key="1">
    <source>
        <dbReference type="EMBL" id="MFB9631624.1"/>
    </source>
</evidence>
<evidence type="ECO:0000313" key="2">
    <source>
        <dbReference type="Proteomes" id="UP001589532"/>
    </source>
</evidence>
<keyword evidence="2" id="KW-1185">Reference proteome</keyword>
<accession>A0ABV5SJA9</accession>
<name>A0ABV5SJA9_9ACTN</name>
<protein>
    <submittedName>
        <fullName evidence="1">Uncharacterized protein</fullName>
    </submittedName>
</protein>
<dbReference type="EMBL" id="JBHMBW010000106">
    <property type="protein sequence ID" value="MFB9631624.1"/>
    <property type="molecule type" value="Genomic_DNA"/>
</dbReference>
<dbReference type="Proteomes" id="UP001589532">
    <property type="component" value="Unassembled WGS sequence"/>
</dbReference>
<organism evidence="1 2">
    <name type="scientific">Nonomuraea helvata</name>
    <dbReference type="NCBI Taxonomy" id="37484"/>
    <lineage>
        <taxon>Bacteria</taxon>
        <taxon>Bacillati</taxon>
        <taxon>Actinomycetota</taxon>
        <taxon>Actinomycetes</taxon>
        <taxon>Streptosporangiales</taxon>
        <taxon>Streptosporangiaceae</taxon>
        <taxon>Nonomuraea</taxon>
    </lineage>
</organism>
<dbReference type="RefSeq" id="WP_344993103.1">
    <property type="nucleotide sequence ID" value="NZ_BAAAXV010000006.1"/>
</dbReference>
<sequence length="49" mass="5260">MDDSVLCQLPAGHFGAHSWQMPSSIAGRVPSAANQQKLIDMANDPHLTD</sequence>
<proteinExistence type="predicted"/>